<feature type="compositionally biased region" description="Basic and acidic residues" evidence="4">
    <location>
        <begin position="336"/>
        <end position="355"/>
    </location>
</feature>
<dbReference type="GO" id="GO:0004888">
    <property type="term" value="F:transmembrane signaling receptor activity"/>
    <property type="evidence" value="ECO:0007669"/>
    <property type="project" value="TreeGrafter"/>
</dbReference>
<feature type="region of interest" description="Disordered" evidence="4">
    <location>
        <begin position="425"/>
        <end position="467"/>
    </location>
</feature>
<feature type="region of interest" description="Disordered" evidence="4">
    <location>
        <begin position="254"/>
        <end position="292"/>
    </location>
</feature>
<comment type="caution">
    <text evidence="7">The sequence shown here is derived from an EMBL/GenBank/DDBJ whole genome shotgun (WGS) entry which is preliminary data.</text>
</comment>
<dbReference type="GO" id="GO:0005886">
    <property type="term" value="C:plasma membrane"/>
    <property type="evidence" value="ECO:0007669"/>
    <property type="project" value="TreeGrafter"/>
</dbReference>
<dbReference type="PANTHER" id="PTHR11860">
    <property type="entry name" value="POLYMERIC-IMMUNOGLOBULIN RECEPTOR"/>
    <property type="match status" value="1"/>
</dbReference>
<gene>
    <name evidence="7" type="ORF">HPG69_005363</name>
</gene>
<dbReference type="PANTHER" id="PTHR11860:SF49">
    <property type="entry name" value="HIGH AFFINITY IMMUNOGLOBULIN ALPHA AND IMMUNOGLOBULIN MU FC RECEPTOR"/>
    <property type="match status" value="1"/>
</dbReference>
<dbReference type="InterPro" id="IPR036179">
    <property type="entry name" value="Ig-like_dom_sf"/>
</dbReference>
<evidence type="ECO:0000256" key="5">
    <source>
        <dbReference type="SAM" id="Phobius"/>
    </source>
</evidence>
<dbReference type="AlphaFoldDB" id="A0A7J7ELE9"/>
<feature type="compositionally biased region" description="Low complexity" evidence="4">
    <location>
        <begin position="273"/>
        <end position="292"/>
    </location>
</feature>
<accession>A0A7J7ELE9</accession>
<evidence type="ECO:0000313" key="7">
    <source>
        <dbReference type="EMBL" id="KAF5916568.1"/>
    </source>
</evidence>
<dbReference type="CDD" id="cd05716">
    <property type="entry name" value="IgV_pIgR_like"/>
    <property type="match status" value="1"/>
</dbReference>
<dbReference type="EMBL" id="JACDTQ010002688">
    <property type="protein sequence ID" value="KAF5916568.1"/>
    <property type="molecule type" value="Genomic_DNA"/>
</dbReference>
<dbReference type="Proteomes" id="UP000551758">
    <property type="component" value="Unassembled WGS sequence"/>
</dbReference>
<proteinExistence type="predicted"/>
<dbReference type="Gene3D" id="2.60.40.10">
    <property type="entry name" value="Immunoglobulins"/>
    <property type="match status" value="1"/>
</dbReference>
<evidence type="ECO:0000256" key="2">
    <source>
        <dbReference type="ARBA" id="ARBA00022692"/>
    </source>
</evidence>
<evidence type="ECO:0000256" key="1">
    <source>
        <dbReference type="ARBA" id="ARBA00004370"/>
    </source>
</evidence>
<dbReference type="SMART" id="SM00409">
    <property type="entry name" value="IG"/>
    <property type="match status" value="1"/>
</dbReference>
<dbReference type="Pfam" id="PF07686">
    <property type="entry name" value="V-set"/>
    <property type="match status" value="1"/>
</dbReference>
<keyword evidence="5" id="KW-1133">Transmembrane helix</keyword>
<evidence type="ECO:0000313" key="8">
    <source>
        <dbReference type="Proteomes" id="UP000551758"/>
    </source>
</evidence>
<dbReference type="InterPro" id="IPR003599">
    <property type="entry name" value="Ig_sub"/>
</dbReference>
<keyword evidence="3 5" id="KW-0472">Membrane</keyword>
<sequence>MPVVEGSVAKLHLAPGSSSAHSSCFQDTNTAFSVSRFKEKKLEDIQTPASQREKKKSSSGFYFWTAMDGEAPAKPGEQKVTNQRAGWKMPVLLMLCLLQAANALKGPKLVSGPPGGTVTIQCHYAPLVINRHQRKYWCRLSPLTWICHTIVSTNHYTHPRYRGRVALADFPKSGLFVVRLSQLSPDDVGRYRCGLGNRNHVLFFSMNLTVSAGPSSASPTATPAAELVSAPFGTASPAANRWTPGATQTIERQGTGWDRVALTPGTSKTTASARGRQTPGTTRAAAPGTGSRVEGSVRATVPIPESLASAIRGVSSTTEGVWAWGTSSSVANGARANEEGRETTTNEAERPGEETERVRITLDAARKVIGTIRPSTLVSEKWAWETLQEAPSVSKPQALGSVEGITSAAGVWTMGPTSMEMASVEGSAEGDLDMPAGDSGPQATPSQALGAGPLQPPGKESSMNSASPEEKNISWILTPVATALLPLTLVTLVLLQRKLWRKWATQDTERAAGATLIHMTHFLELSLQPGQLPHGEGKMLQDDSSLIHASLSVPERDPGP</sequence>
<evidence type="ECO:0000259" key="6">
    <source>
        <dbReference type="SMART" id="SM00409"/>
    </source>
</evidence>
<keyword evidence="8" id="KW-1185">Reference proteome</keyword>
<keyword evidence="2 5" id="KW-0812">Transmembrane</keyword>
<dbReference type="InterPro" id="IPR013106">
    <property type="entry name" value="Ig_V-set"/>
</dbReference>
<comment type="subcellular location">
    <subcellularLocation>
        <location evidence="1">Membrane</location>
    </subcellularLocation>
</comment>
<feature type="region of interest" description="Disordered" evidence="4">
    <location>
        <begin position="332"/>
        <end position="355"/>
    </location>
</feature>
<dbReference type="InterPro" id="IPR050671">
    <property type="entry name" value="CD300_family_receptors"/>
</dbReference>
<dbReference type="InterPro" id="IPR013783">
    <property type="entry name" value="Ig-like_fold"/>
</dbReference>
<protein>
    <recommendedName>
        <fullName evidence="6">Immunoglobulin domain-containing protein</fullName>
    </recommendedName>
</protein>
<organism evidence="7 8">
    <name type="scientific">Diceros bicornis minor</name>
    <name type="common">South-central black rhinoceros</name>
    <dbReference type="NCBI Taxonomy" id="77932"/>
    <lineage>
        <taxon>Eukaryota</taxon>
        <taxon>Metazoa</taxon>
        <taxon>Chordata</taxon>
        <taxon>Craniata</taxon>
        <taxon>Vertebrata</taxon>
        <taxon>Euteleostomi</taxon>
        <taxon>Mammalia</taxon>
        <taxon>Eutheria</taxon>
        <taxon>Laurasiatheria</taxon>
        <taxon>Perissodactyla</taxon>
        <taxon>Rhinocerotidae</taxon>
        <taxon>Diceros</taxon>
    </lineage>
</organism>
<feature type="domain" description="Immunoglobulin" evidence="6">
    <location>
        <begin position="107"/>
        <end position="211"/>
    </location>
</feature>
<name>A0A7J7ELE9_DICBM</name>
<reference evidence="7 8" key="1">
    <citation type="journal article" date="2020" name="Mol. Biol. Evol.">
        <title>Interspecific Gene Flow and the Evolution of Specialization in Black and White Rhinoceros.</title>
        <authorList>
            <person name="Moodley Y."/>
            <person name="Westbury M.V."/>
            <person name="Russo I.M."/>
            <person name="Gopalakrishnan S."/>
            <person name="Rakotoarivelo A."/>
            <person name="Olsen R.A."/>
            <person name="Prost S."/>
            <person name="Tunstall T."/>
            <person name="Ryder O.A."/>
            <person name="Dalen L."/>
            <person name="Bruford M.W."/>
        </authorList>
    </citation>
    <scope>NUCLEOTIDE SEQUENCE [LARGE SCALE GENOMIC DNA]</scope>
    <source>
        <strain evidence="7">SBR-YM</strain>
        <tissue evidence="7">Skin</tissue>
    </source>
</reference>
<evidence type="ECO:0000256" key="3">
    <source>
        <dbReference type="ARBA" id="ARBA00023136"/>
    </source>
</evidence>
<feature type="transmembrane region" description="Helical" evidence="5">
    <location>
        <begin position="473"/>
        <end position="495"/>
    </location>
</feature>
<evidence type="ECO:0000256" key="4">
    <source>
        <dbReference type="SAM" id="MobiDB-lite"/>
    </source>
</evidence>
<dbReference type="SUPFAM" id="SSF48726">
    <property type="entry name" value="Immunoglobulin"/>
    <property type="match status" value="1"/>
</dbReference>